<evidence type="ECO:0008006" key="8">
    <source>
        <dbReference type="Google" id="ProtNLM"/>
    </source>
</evidence>
<dbReference type="Gene3D" id="1.10.1450.10">
    <property type="entry name" value="Tetraspanin"/>
    <property type="match status" value="1"/>
</dbReference>
<dbReference type="GO" id="GO:0016020">
    <property type="term" value="C:membrane"/>
    <property type="evidence" value="ECO:0007669"/>
    <property type="project" value="UniProtKB-SubCell"/>
</dbReference>
<evidence type="ECO:0000256" key="1">
    <source>
        <dbReference type="ARBA" id="ARBA00004141"/>
    </source>
</evidence>
<name>A0AAW0T0Q7_SCYPA</name>
<evidence type="ECO:0000256" key="3">
    <source>
        <dbReference type="ARBA" id="ARBA00022989"/>
    </source>
</evidence>
<comment type="caution">
    <text evidence="6">The sequence shown here is derived from an EMBL/GenBank/DDBJ whole genome shotgun (WGS) entry which is preliminary data.</text>
</comment>
<dbReference type="InterPro" id="IPR008952">
    <property type="entry name" value="Tetraspanin_EC2_sf"/>
</dbReference>
<dbReference type="AlphaFoldDB" id="A0AAW0T0Q7"/>
<comment type="subcellular location">
    <subcellularLocation>
        <location evidence="1">Membrane</location>
        <topology evidence="1">Multi-pass membrane protein</topology>
    </subcellularLocation>
</comment>
<keyword evidence="7" id="KW-1185">Reference proteome</keyword>
<organism evidence="6 7">
    <name type="scientific">Scylla paramamosain</name>
    <name type="common">Mud crab</name>
    <dbReference type="NCBI Taxonomy" id="85552"/>
    <lineage>
        <taxon>Eukaryota</taxon>
        <taxon>Metazoa</taxon>
        <taxon>Ecdysozoa</taxon>
        <taxon>Arthropoda</taxon>
        <taxon>Crustacea</taxon>
        <taxon>Multicrustacea</taxon>
        <taxon>Malacostraca</taxon>
        <taxon>Eumalacostraca</taxon>
        <taxon>Eucarida</taxon>
        <taxon>Decapoda</taxon>
        <taxon>Pleocyemata</taxon>
        <taxon>Brachyura</taxon>
        <taxon>Eubrachyura</taxon>
        <taxon>Portunoidea</taxon>
        <taxon>Portunidae</taxon>
        <taxon>Portuninae</taxon>
        <taxon>Scylla</taxon>
    </lineage>
</organism>
<evidence type="ECO:0000313" key="7">
    <source>
        <dbReference type="Proteomes" id="UP001487740"/>
    </source>
</evidence>
<reference evidence="6 7" key="1">
    <citation type="submission" date="2023-03" db="EMBL/GenBank/DDBJ databases">
        <title>High-quality genome of Scylla paramamosain provides insights in environmental adaptation.</title>
        <authorList>
            <person name="Zhang L."/>
        </authorList>
    </citation>
    <scope>NUCLEOTIDE SEQUENCE [LARGE SCALE GENOMIC DNA]</scope>
    <source>
        <strain evidence="6">LZ_2023a</strain>
        <tissue evidence="6">Muscle</tissue>
    </source>
</reference>
<evidence type="ECO:0000256" key="2">
    <source>
        <dbReference type="ARBA" id="ARBA00022692"/>
    </source>
</evidence>
<keyword evidence="4 5" id="KW-0472">Membrane</keyword>
<feature type="transmembrane region" description="Helical" evidence="5">
    <location>
        <begin position="56"/>
        <end position="89"/>
    </location>
</feature>
<dbReference type="SUPFAM" id="SSF48652">
    <property type="entry name" value="Tetraspanin"/>
    <property type="match status" value="1"/>
</dbReference>
<feature type="transmembrane region" description="Helical" evidence="5">
    <location>
        <begin position="140"/>
        <end position="158"/>
    </location>
</feature>
<dbReference type="EMBL" id="JARAKH010000041">
    <property type="protein sequence ID" value="KAK8381130.1"/>
    <property type="molecule type" value="Genomic_DNA"/>
</dbReference>
<sequence length="299" mass="32411">MFDEYGNKGNDFLTLNLNAFQQWLSEAGETFVEGLEALTWRTWCTTKGCLHFVTEIFYGVCLTLGILSFILICVEVAGAAAAVVAGLLLDRNREYGALLGGGVFTLPLVVLFIGVGLLLLGSPRLGRSPPRQCLSPVHGLQLVAVATESVGVTLVLVYKERTEKAVQRAMSGVFHSYGDEDNLAITFSLDRAQHKLQCCGVLSFVEWGNTTFGAEYGVPDGCCRTMTEGCGQGILLRPETSAKQTIYTRGCYTAVRKQVVRGASAIIAMLVTFVLVQFMCAYYAFSAARKLRMVVAPAS</sequence>
<protein>
    <recommendedName>
        <fullName evidence="8">Tetraspanin</fullName>
    </recommendedName>
</protein>
<evidence type="ECO:0000256" key="4">
    <source>
        <dbReference type="ARBA" id="ARBA00023136"/>
    </source>
</evidence>
<proteinExistence type="predicted"/>
<dbReference type="Proteomes" id="UP001487740">
    <property type="component" value="Unassembled WGS sequence"/>
</dbReference>
<evidence type="ECO:0000313" key="6">
    <source>
        <dbReference type="EMBL" id="KAK8381130.1"/>
    </source>
</evidence>
<dbReference type="InterPro" id="IPR018499">
    <property type="entry name" value="Tetraspanin/Peripherin"/>
</dbReference>
<gene>
    <name evidence="6" type="ORF">O3P69_008180</name>
</gene>
<feature type="transmembrane region" description="Helical" evidence="5">
    <location>
        <begin position="265"/>
        <end position="285"/>
    </location>
</feature>
<keyword evidence="3 5" id="KW-1133">Transmembrane helix</keyword>
<evidence type="ECO:0000256" key="5">
    <source>
        <dbReference type="SAM" id="Phobius"/>
    </source>
</evidence>
<accession>A0AAW0T0Q7</accession>
<dbReference type="Pfam" id="PF00335">
    <property type="entry name" value="Tetraspanin"/>
    <property type="match status" value="1"/>
</dbReference>
<keyword evidence="2 5" id="KW-0812">Transmembrane</keyword>
<feature type="transmembrane region" description="Helical" evidence="5">
    <location>
        <begin position="96"/>
        <end position="120"/>
    </location>
</feature>